<proteinExistence type="predicted"/>
<dbReference type="SUPFAM" id="SSF53850">
    <property type="entry name" value="Periplasmic binding protein-like II"/>
    <property type="match status" value="1"/>
</dbReference>
<evidence type="ECO:0000313" key="2">
    <source>
        <dbReference type="EMBL" id="PAK71853.1"/>
    </source>
</evidence>
<evidence type="ECO:0000259" key="1">
    <source>
        <dbReference type="Pfam" id="PF00496"/>
    </source>
</evidence>
<protein>
    <submittedName>
        <fullName evidence="2">Nickel ABC transporter substrate-binding protein</fullName>
    </submittedName>
</protein>
<dbReference type="AlphaFoldDB" id="A0A269XES3"/>
<gene>
    <name evidence="2" type="ORF">B8W98_12645</name>
</gene>
<dbReference type="EMBL" id="NCXI01000348">
    <property type="protein sequence ID" value="PAK71853.1"/>
    <property type="molecule type" value="Genomic_DNA"/>
</dbReference>
<name>A0A269XES3_9LACO</name>
<feature type="domain" description="Solute-binding protein family 5" evidence="1">
    <location>
        <begin position="2"/>
        <end position="99"/>
    </location>
</feature>
<dbReference type="GO" id="GO:0030288">
    <property type="term" value="C:outer membrane-bounded periplasmic space"/>
    <property type="evidence" value="ECO:0007669"/>
    <property type="project" value="TreeGrafter"/>
</dbReference>
<dbReference type="PANTHER" id="PTHR30290">
    <property type="entry name" value="PERIPLASMIC BINDING COMPONENT OF ABC TRANSPORTER"/>
    <property type="match status" value="1"/>
</dbReference>
<dbReference type="PANTHER" id="PTHR30290:SF37">
    <property type="entry name" value="NICKEL-BINDING PERIPLASMIC PROTEIN"/>
    <property type="match status" value="1"/>
</dbReference>
<dbReference type="RefSeq" id="WP_225367544.1">
    <property type="nucleotide sequence ID" value="NZ_NCXI01000348.1"/>
</dbReference>
<dbReference type="InterPro" id="IPR039424">
    <property type="entry name" value="SBP_5"/>
</dbReference>
<comment type="caution">
    <text evidence="2">The sequence shown here is derived from an EMBL/GenBank/DDBJ whole genome shotgun (WGS) entry which is preliminary data.</text>
</comment>
<dbReference type="GO" id="GO:1904680">
    <property type="term" value="F:peptide transmembrane transporter activity"/>
    <property type="evidence" value="ECO:0007669"/>
    <property type="project" value="TreeGrafter"/>
</dbReference>
<dbReference type="GO" id="GO:0015833">
    <property type="term" value="P:peptide transport"/>
    <property type="evidence" value="ECO:0007669"/>
    <property type="project" value="TreeGrafter"/>
</dbReference>
<dbReference type="Proteomes" id="UP000216802">
    <property type="component" value="Unassembled WGS sequence"/>
</dbReference>
<evidence type="ECO:0000313" key="3">
    <source>
        <dbReference type="Proteomes" id="UP000216802"/>
    </source>
</evidence>
<dbReference type="Gene3D" id="3.10.105.10">
    <property type="entry name" value="Dipeptide-binding Protein, Domain 3"/>
    <property type="match status" value="1"/>
</dbReference>
<reference evidence="2 3" key="1">
    <citation type="submission" date="2017-04" db="EMBL/GenBank/DDBJ databases">
        <title>Kefir bacterial isolates.</title>
        <authorList>
            <person name="Kim Y."/>
            <person name="Blasche S."/>
            <person name="Patil K.R."/>
        </authorList>
    </citation>
    <scope>NUCLEOTIDE SEQUENCE [LARGE SCALE GENOMIC DNA]</scope>
    <source>
        <strain evidence="2 3">OG2</strain>
    </source>
</reference>
<sequence length="105" mass="12073">DILDGQEKPATQLFAKNVTDINFNMPTREYDTKKAEKLLDQADWKLSKDNNVRQKDGKALTLSMYYDKGSSEQKEQAEFLQAEFKKLGIKLNINGETSDKVAERR</sequence>
<organism evidence="2 3">
    <name type="scientific">Lentilactobacillus parakefiri</name>
    <dbReference type="NCBI Taxonomy" id="152332"/>
    <lineage>
        <taxon>Bacteria</taxon>
        <taxon>Bacillati</taxon>
        <taxon>Bacillota</taxon>
        <taxon>Bacilli</taxon>
        <taxon>Lactobacillales</taxon>
        <taxon>Lactobacillaceae</taxon>
        <taxon>Lentilactobacillus</taxon>
    </lineage>
</organism>
<feature type="non-terminal residue" evidence="2">
    <location>
        <position position="1"/>
    </location>
</feature>
<accession>A0A269XES3</accession>
<feature type="non-terminal residue" evidence="2">
    <location>
        <position position="105"/>
    </location>
</feature>
<dbReference type="InterPro" id="IPR000914">
    <property type="entry name" value="SBP_5_dom"/>
</dbReference>
<dbReference type="Pfam" id="PF00496">
    <property type="entry name" value="SBP_bac_5"/>
    <property type="match status" value="1"/>
</dbReference>